<evidence type="ECO:0000313" key="12">
    <source>
        <dbReference type="Proteomes" id="UP001175261"/>
    </source>
</evidence>
<evidence type="ECO:0000256" key="1">
    <source>
        <dbReference type="ARBA" id="ARBA00000966"/>
    </source>
</evidence>
<keyword evidence="5" id="KW-0325">Glycoprotein</keyword>
<dbReference type="AlphaFoldDB" id="A0AA39GEY0"/>
<keyword evidence="4 9" id="KW-0136">Cellulose degradation</keyword>
<evidence type="ECO:0000256" key="9">
    <source>
        <dbReference type="RuleBase" id="RU361164"/>
    </source>
</evidence>
<dbReference type="InterPro" id="IPR001722">
    <property type="entry name" value="Glyco_hydro_7"/>
</dbReference>
<dbReference type="GO" id="GO:0030245">
    <property type="term" value="P:cellulose catabolic process"/>
    <property type="evidence" value="ECO:0007669"/>
    <property type="project" value="UniProtKB-KW"/>
</dbReference>
<keyword evidence="7 9" id="KW-0326">Glycosidase</keyword>
<comment type="similarity">
    <text evidence="2 9">Belongs to the glycosyl hydrolase 7 (cellulase C) family.</text>
</comment>
<dbReference type="PRINTS" id="PR00734">
    <property type="entry name" value="GLHYDRLASE7"/>
</dbReference>
<comment type="catalytic activity">
    <reaction evidence="1">
        <text>Endohydrolysis of (1-&gt;4)-beta-D-glucosidic linkages in cellulose, lichenin and cereal beta-D-glucans.</text>
        <dbReference type="EC" id="3.2.1.4"/>
    </reaction>
</comment>
<name>A0AA39GEY0_SARSR</name>
<evidence type="ECO:0000256" key="3">
    <source>
        <dbReference type="ARBA" id="ARBA00022801"/>
    </source>
</evidence>
<dbReference type="Gene3D" id="2.70.100.10">
    <property type="entry name" value="Glycoside hydrolase, family 7, domain"/>
    <property type="match status" value="1"/>
</dbReference>
<accession>A0AA39GEY0</accession>
<dbReference type="EC" id="3.2.1.-" evidence="9"/>
<keyword evidence="6" id="KW-0119">Carbohydrate metabolism</keyword>
<gene>
    <name evidence="11" type="ORF">NLU13_6958</name>
</gene>
<feature type="chain" id="PRO_5041454266" description="Glucanase" evidence="10">
    <location>
        <begin position="48"/>
        <end position="461"/>
    </location>
</feature>
<evidence type="ECO:0000256" key="4">
    <source>
        <dbReference type="ARBA" id="ARBA00023001"/>
    </source>
</evidence>
<evidence type="ECO:0000256" key="7">
    <source>
        <dbReference type="ARBA" id="ARBA00023295"/>
    </source>
</evidence>
<proteinExistence type="inferred from homology"/>
<dbReference type="InterPro" id="IPR037019">
    <property type="entry name" value="Glyco_hydro_7_sf"/>
</dbReference>
<dbReference type="InterPro" id="IPR013320">
    <property type="entry name" value="ConA-like_dom_sf"/>
</dbReference>
<evidence type="ECO:0000256" key="2">
    <source>
        <dbReference type="ARBA" id="ARBA00006044"/>
    </source>
</evidence>
<evidence type="ECO:0000256" key="5">
    <source>
        <dbReference type="ARBA" id="ARBA00023180"/>
    </source>
</evidence>
<dbReference type="EMBL" id="JAPDFR010000006">
    <property type="protein sequence ID" value="KAK0385781.1"/>
    <property type="molecule type" value="Genomic_DNA"/>
</dbReference>
<dbReference type="GO" id="GO:0008810">
    <property type="term" value="F:cellulase activity"/>
    <property type="evidence" value="ECO:0007669"/>
    <property type="project" value="UniProtKB-EC"/>
</dbReference>
<reference evidence="11" key="1">
    <citation type="submission" date="2022-10" db="EMBL/GenBank/DDBJ databases">
        <title>Determination and structural analysis of whole genome sequence of Sarocladium strictum F4-1.</title>
        <authorList>
            <person name="Hu L."/>
            <person name="Jiang Y."/>
        </authorList>
    </citation>
    <scope>NUCLEOTIDE SEQUENCE</scope>
    <source>
        <strain evidence="11">F4-1</strain>
    </source>
</reference>
<evidence type="ECO:0000256" key="10">
    <source>
        <dbReference type="SAM" id="SignalP"/>
    </source>
</evidence>
<dbReference type="PANTHER" id="PTHR33753:SF1">
    <property type="entry name" value="ENDO-BETA-1,4-GLUCANASE CELB"/>
    <property type="match status" value="1"/>
</dbReference>
<organism evidence="11 12">
    <name type="scientific">Sarocladium strictum</name>
    <name type="common">Black bundle disease fungus</name>
    <name type="synonym">Acremonium strictum</name>
    <dbReference type="NCBI Taxonomy" id="5046"/>
    <lineage>
        <taxon>Eukaryota</taxon>
        <taxon>Fungi</taxon>
        <taxon>Dikarya</taxon>
        <taxon>Ascomycota</taxon>
        <taxon>Pezizomycotina</taxon>
        <taxon>Sordariomycetes</taxon>
        <taxon>Hypocreomycetidae</taxon>
        <taxon>Hypocreales</taxon>
        <taxon>Sarocladiaceae</taxon>
        <taxon>Sarocladium</taxon>
    </lineage>
</organism>
<evidence type="ECO:0000256" key="6">
    <source>
        <dbReference type="ARBA" id="ARBA00023277"/>
    </source>
</evidence>
<sequence>MCAYATPDDVLFRLFCTLASSYQILAMAKMARSIPLVAAVLLGLVSAQTPDGTPEVHPKITTWQCTKKGGCVKQTNKIVLDSLYHPIYQENAPEYDCGVWGETPNATACPDIESCQAECKQRGISDYSEFGIQTDGDALLLEQLGEDGSLLTPRVYLLKEDGQEYEMLKLTGGEFSFDVDVSKLPCGMNGALYLSEMAADGGKSELNKGGAYHGTGYCDAQCYTTPFINGEPNLEGYGSCCNEMDIWEANARSNTFVPHPCNVSGLVECEGEACEWGGICDKWGCGWNPYQLGNTDYYGQSSDFTVDTTRPFTVVSQFPADENGKLLQYRRFYIQDGKKIPQAEYNLEEHADELGGTNWIDDNFCEVRNSERYNDLGAAGAMGGAMARGMVLALSIWWDAGGNMTWLDGATAGSGPCRDGEGNPTFIEEVQPDTAVIFSKIKWGELDSTYKLGCKSRARKA</sequence>
<keyword evidence="10" id="KW-0732">Signal</keyword>
<comment type="caution">
    <text evidence="11">The sequence shown here is derived from an EMBL/GenBank/DDBJ whole genome shotgun (WGS) entry which is preliminary data.</text>
</comment>
<dbReference type="Pfam" id="PF00840">
    <property type="entry name" value="Glyco_hydro_7"/>
    <property type="match status" value="1"/>
</dbReference>
<dbReference type="Proteomes" id="UP001175261">
    <property type="component" value="Unassembled WGS sequence"/>
</dbReference>
<feature type="signal peptide" evidence="10">
    <location>
        <begin position="1"/>
        <end position="47"/>
    </location>
</feature>
<evidence type="ECO:0000256" key="8">
    <source>
        <dbReference type="ARBA" id="ARBA00023326"/>
    </source>
</evidence>
<dbReference type="CDD" id="cd07999">
    <property type="entry name" value="GH7_CBH_EG"/>
    <property type="match status" value="1"/>
</dbReference>
<keyword evidence="8 9" id="KW-0624">Polysaccharide degradation</keyword>
<evidence type="ECO:0000313" key="11">
    <source>
        <dbReference type="EMBL" id="KAK0385781.1"/>
    </source>
</evidence>
<dbReference type="PANTHER" id="PTHR33753">
    <property type="entry name" value="1,4-BETA-D-GLUCAN CELLOBIOHYDROLASE B"/>
    <property type="match status" value="1"/>
</dbReference>
<keyword evidence="12" id="KW-1185">Reference proteome</keyword>
<dbReference type="SUPFAM" id="SSF49899">
    <property type="entry name" value="Concanavalin A-like lectins/glucanases"/>
    <property type="match status" value="1"/>
</dbReference>
<protein>
    <recommendedName>
        <fullName evidence="9">Glucanase</fullName>
        <ecNumber evidence="9">3.2.1.-</ecNumber>
    </recommendedName>
</protein>
<keyword evidence="3 9" id="KW-0378">Hydrolase</keyword>